<reference evidence="12" key="1">
    <citation type="submission" date="2014-04" db="EMBL/GenBank/DDBJ databases">
        <title>Evolutionary Origins and Diversification of the Mycorrhizal Mutualists.</title>
        <authorList>
            <consortium name="DOE Joint Genome Institute"/>
            <consortium name="Mycorrhizal Genomics Consortium"/>
            <person name="Kohler A."/>
            <person name="Kuo A."/>
            <person name="Nagy L.G."/>
            <person name="Floudas D."/>
            <person name="Copeland A."/>
            <person name="Barry K.W."/>
            <person name="Cichocki N."/>
            <person name="Veneault-Fourrey C."/>
            <person name="LaButti K."/>
            <person name="Lindquist E.A."/>
            <person name="Lipzen A."/>
            <person name="Lundell T."/>
            <person name="Morin E."/>
            <person name="Murat C."/>
            <person name="Riley R."/>
            <person name="Ohm R."/>
            <person name="Sun H."/>
            <person name="Tunlid A."/>
            <person name="Henrissat B."/>
            <person name="Grigoriev I.V."/>
            <person name="Hibbett D.S."/>
            <person name="Martin F."/>
        </authorList>
    </citation>
    <scope>NUCLEOTIDE SEQUENCE [LARGE SCALE GENOMIC DNA]</scope>
    <source>
        <strain evidence="12">FD-334 SS-4</strain>
    </source>
</reference>
<proteinExistence type="inferred from homology"/>
<dbReference type="GO" id="GO:0000783">
    <property type="term" value="C:nuclear telomere cap complex"/>
    <property type="evidence" value="ECO:0007669"/>
    <property type="project" value="TreeGrafter"/>
</dbReference>
<dbReference type="Pfam" id="PF16686">
    <property type="entry name" value="POT1PC"/>
    <property type="match status" value="2"/>
</dbReference>
<dbReference type="InterPro" id="IPR032042">
    <property type="entry name" value="POT1PC"/>
</dbReference>
<dbReference type="SUPFAM" id="SSF50249">
    <property type="entry name" value="Nucleic acid-binding proteins"/>
    <property type="match status" value="2"/>
</dbReference>
<evidence type="ECO:0000313" key="12">
    <source>
        <dbReference type="Proteomes" id="UP000054270"/>
    </source>
</evidence>
<keyword evidence="8" id="KW-0539">Nucleus</keyword>
<evidence type="ECO:0000256" key="3">
    <source>
        <dbReference type="ARBA" id="ARBA00008442"/>
    </source>
</evidence>
<comment type="similarity">
    <text evidence="3">Belongs to the telombin family.</text>
</comment>
<evidence type="ECO:0000256" key="4">
    <source>
        <dbReference type="ARBA" id="ARBA00015253"/>
    </source>
</evidence>
<dbReference type="SMART" id="SM00976">
    <property type="entry name" value="Telo_bind"/>
    <property type="match status" value="1"/>
</dbReference>
<dbReference type="EMBL" id="KN817587">
    <property type="protein sequence ID" value="KJA18611.1"/>
    <property type="molecule type" value="Genomic_DNA"/>
</dbReference>
<dbReference type="Gene3D" id="2.40.50.140">
    <property type="entry name" value="Nucleic acid-binding proteins"/>
    <property type="match status" value="3"/>
</dbReference>
<dbReference type="GO" id="GO:0098505">
    <property type="term" value="F:G-rich strand telomeric DNA binding"/>
    <property type="evidence" value="ECO:0007669"/>
    <property type="project" value="TreeGrafter"/>
</dbReference>
<evidence type="ECO:0000256" key="6">
    <source>
        <dbReference type="ARBA" id="ARBA00022895"/>
    </source>
</evidence>
<evidence type="ECO:0000256" key="1">
    <source>
        <dbReference type="ARBA" id="ARBA00004123"/>
    </source>
</evidence>
<dbReference type="InterPro" id="IPR028389">
    <property type="entry name" value="POT1"/>
</dbReference>
<dbReference type="OMA" id="ERCISGR"/>
<keyword evidence="12" id="KW-1185">Reference proteome</keyword>
<protein>
    <recommendedName>
        <fullName evidence="4">Protection of telomeres protein 1</fullName>
    </recommendedName>
</protein>
<evidence type="ECO:0000256" key="2">
    <source>
        <dbReference type="ARBA" id="ARBA00004574"/>
    </source>
</evidence>
<dbReference type="InterPro" id="IPR011564">
    <property type="entry name" value="Telomer_end-bd_POT1/Cdc13"/>
</dbReference>
<evidence type="ECO:0000256" key="9">
    <source>
        <dbReference type="SAM" id="MobiDB-lite"/>
    </source>
</evidence>
<dbReference type="Pfam" id="PF02765">
    <property type="entry name" value="POT1"/>
    <property type="match status" value="1"/>
</dbReference>
<keyword evidence="5" id="KW-0158">Chromosome</keyword>
<dbReference type="STRING" id="945553.A0A0D2NPA2"/>
<sequence length="892" mass="101401">MGSSLNLEDLLEQSPKDIFQQGASEERCISGRFKMSWNQPNNKIEVLASVSPSNLKGRDDHTFKICFQSDAEYIKMLDFAPNDEFRLSLKGVEVKKLPDIPKLSTLPMHLVFSKGLHISWKRQGPNEARKTINTWSSNDAQASDSWFFSRDENDDASSVSRHKRNQSEVEQDELQENPREVKKRQRMDAKRMKKIANTPLSISNPVLSTVVESRASSSEAKPKETDRSIAIQNANAQILHASLLRSDTDIYTALGNIEGERTVTLIGVVVQMSSPKMSNSGDWMRYLDLVDPSNYYTHRSGFKVNCFTKRHKEWLPHPEEGDVLVLRNVKIKNYHGSLSGVGYADKIQWAAFSPTNGVFHHGPPNSAPKDSGLGDGDSGGIFSPFWQPGPLQTTHCVKLSDWWRNLATQAHTTAKSNPGSKRRIHRLISETGPTVPPDGYFDCTVEVLKGYRNSNDTVYTVYVTDYTRNEQMSGVQSAWCPPLLSDFVAQFEMWDEAAVVAESMRPGEYYSIKNARMMTNGNGYPEGKVRENKIVKLAEGDTVNPQLQALLERKRQWEVKKRTAESDIRHQLIQDVEEGKFFHCTVEVLHVDLVSKNRPCIYVTDYTPNPRLASASLPGLRALQGRIVKIVLSGEQQEMAKVLSTGSYYCIRKLRMKHSSLEDHFCGLLGGTEKLVIQLSANNLANENINGLLRRRETWQRHLGQILPDEREVGLLRAREANQSFRLIKDVISADSHLARYSVRARPVDFYPLDLQDAFYQRCTRCNIEIPKTAKACFKCSDFEHEHVQYFYQLYLLVKDQDDSELIVSIDDQCPLLKQLKRSCLQEDRTALRQIRDRVEPIIGKLTMMHDALKAGKRIKVDTALFCFDIEGWRVAGSRKAFRLIEYKSLDS</sequence>
<comment type="subcellular location">
    <subcellularLocation>
        <location evidence="2">Chromosome</location>
        <location evidence="2">Telomere</location>
    </subcellularLocation>
    <subcellularLocation>
        <location evidence="1">Nucleus</location>
    </subcellularLocation>
</comment>
<keyword evidence="7" id="KW-0238">DNA-binding</keyword>
<organism evidence="11 12">
    <name type="scientific">Hypholoma sublateritium (strain FD-334 SS-4)</name>
    <dbReference type="NCBI Taxonomy" id="945553"/>
    <lineage>
        <taxon>Eukaryota</taxon>
        <taxon>Fungi</taxon>
        <taxon>Dikarya</taxon>
        <taxon>Basidiomycota</taxon>
        <taxon>Agaricomycotina</taxon>
        <taxon>Agaricomycetes</taxon>
        <taxon>Agaricomycetidae</taxon>
        <taxon>Agaricales</taxon>
        <taxon>Agaricineae</taxon>
        <taxon>Strophariaceae</taxon>
        <taxon>Hypholoma</taxon>
    </lineage>
</organism>
<accession>A0A0D2NPA2</accession>
<dbReference type="Proteomes" id="UP000054270">
    <property type="component" value="Unassembled WGS sequence"/>
</dbReference>
<feature type="compositionally biased region" description="Basic and acidic residues" evidence="9">
    <location>
        <begin position="176"/>
        <end position="186"/>
    </location>
</feature>
<dbReference type="GO" id="GO:0016233">
    <property type="term" value="P:telomere capping"/>
    <property type="evidence" value="ECO:0007669"/>
    <property type="project" value="TreeGrafter"/>
</dbReference>
<name>A0A0D2NPA2_HYPSF</name>
<dbReference type="OrthoDB" id="2186770at2759"/>
<feature type="domain" description="Telomeric single stranded DNA binding POT1/Cdc13" evidence="10">
    <location>
        <begin position="251"/>
        <end position="382"/>
    </location>
</feature>
<dbReference type="GO" id="GO:0010521">
    <property type="term" value="F:telomerase inhibitor activity"/>
    <property type="evidence" value="ECO:0007669"/>
    <property type="project" value="TreeGrafter"/>
</dbReference>
<feature type="region of interest" description="Disordered" evidence="9">
    <location>
        <begin position="151"/>
        <end position="186"/>
    </location>
</feature>
<dbReference type="PANTHER" id="PTHR14513:SF0">
    <property type="entry name" value="PROTECTION OF TELOMERES PROTEIN 1"/>
    <property type="match status" value="1"/>
</dbReference>
<evidence type="ECO:0000256" key="8">
    <source>
        <dbReference type="ARBA" id="ARBA00023242"/>
    </source>
</evidence>
<evidence type="ECO:0000256" key="7">
    <source>
        <dbReference type="ARBA" id="ARBA00023125"/>
    </source>
</evidence>
<keyword evidence="6" id="KW-0779">Telomere</keyword>
<dbReference type="PANTHER" id="PTHR14513">
    <property type="entry name" value="PROTECTION OF TELOMERES 1"/>
    <property type="match status" value="1"/>
</dbReference>
<evidence type="ECO:0000259" key="10">
    <source>
        <dbReference type="SMART" id="SM00976"/>
    </source>
</evidence>
<evidence type="ECO:0000313" key="11">
    <source>
        <dbReference type="EMBL" id="KJA18611.1"/>
    </source>
</evidence>
<gene>
    <name evidence="11" type="ORF">HYPSUDRAFT_89942</name>
</gene>
<dbReference type="InterPro" id="IPR012340">
    <property type="entry name" value="NA-bd_OB-fold"/>
</dbReference>
<dbReference type="AlphaFoldDB" id="A0A0D2NPA2"/>
<dbReference type="GO" id="GO:0032210">
    <property type="term" value="P:regulation of telomere maintenance via telomerase"/>
    <property type="evidence" value="ECO:0007669"/>
    <property type="project" value="TreeGrafter"/>
</dbReference>
<evidence type="ECO:0000256" key="5">
    <source>
        <dbReference type="ARBA" id="ARBA00022454"/>
    </source>
</evidence>